<feature type="chain" id="PRO_5017756505" description="DUF5683 domain-containing protein" evidence="1">
    <location>
        <begin position="22"/>
        <end position="199"/>
    </location>
</feature>
<dbReference type="InterPro" id="IPR043738">
    <property type="entry name" value="DUF5683"/>
</dbReference>
<protein>
    <recommendedName>
        <fullName evidence="2">DUF5683 domain-containing protein</fullName>
    </recommendedName>
</protein>
<dbReference type="RefSeq" id="WP_013070953.1">
    <property type="nucleotide sequence ID" value="NZ_CAJXAW010000062.1"/>
</dbReference>
<dbReference type="OMA" id="WKIPIVY"/>
<proteinExistence type="predicted"/>
<sequence>MKSKQLLPLLFLLLLTLQLTAQENDSLSVEKPTVIASPEAPAALKKEQDYKPYNALAPAKAAFYSAILPGLGQIYNGRIWKVPLVYAGIGIPVYFYIDNDKQYDRYRTAYKQRLAGKEDEFAGRISDQGLRSAQELYQRNKEISILVAIGFYALNIIDANVDAHLQQFNVSEDLSLKPNYNLDKFTGKSNYGFSLNFKF</sequence>
<evidence type="ECO:0000259" key="2">
    <source>
        <dbReference type="Pfam" id="PF18935"/>
    </source>
</evidence>
<reference evidence="3 4" key="1">
    <citation type="journal article" date="2018" name="Nat. Biotechnol.">
        <title>A standardized bacterial taxonomy based on genome phylogeny substantially revises the tree of life.</title>
        <authorList>
            <person name="Parks D.H."/>
            <person name="Chuvochina M."/>
            <person name="Waite D.W."/>
            <person name="Rinke C."/>
            <person name="Skarshewski A."/>
            <person name="Chaumeil P.A."/>
            <person name="Hugenholtz P."/>
        </authorList>
    </citation>
    <scope>NUCLEOTIDE SEQUENCE [LARGE SCALE GENOMIC DNA]</scope>
    <source>
        <strain evidence="3">UBA9359</strain>
    </source>
</reference>
<feature type="domain" description="DUF5683" evidence="2">
    <location>
        <begin position="56"/>
        <end position="199"/>
    </location>
</feature>
<name>A0A3D5IVD4_9FLAO</name>
<keyword evidence="1" id="KW-0732">Signal</keyword>
<comment type="caution">
    <text evidence="3">The sequence shown here is derived from an EMBL/GenBank/DDBJ whole genome shotgun (WGS) entry which is preliminary data.</text>
</comment>
<dbReference type="EMBL" id="DPMF01000020">
    <property type="protein sequence ID" value="HCV79643.1"/>
    <property type="molecule type" value="Genomic_DNA"/>
</dbReference>
<dbReference type="Pfam" id="PF18935">
    <property type="entry name" value="DUF5683"/>
    <property type="match status" value="1"/>
</dbReference>
<evidence type="ECO:0000313" key="3">
    <source>
        <dbReference type="EMBL" id="HCV79643.1"/>
    </source>
</evidence>
<accession>A0A3D5IVD4</accession>
<evidence type="ECO:0000313" key="4">
    <source>
        <dbReference type="Proteomes" id="UP000264330"/>
    </source>
</evidence>
<dbReference type="AlphaFoldDB" id="A0A3D5IVD4"/>
<dbReference type="Proteomes" id="UP000264330">
    <property type="component" value="Unassembled WGS sequence"/>
</dbReference>
<organism evidence="3 4">
    <name type="scientific">Zunongwangia profunda</name>
    <dbReference type="NCBI Taxonomy" id="398743"/>
    <lineage>
        <taxon>Bacteria</taxon>
        <taxon>Pseudomonadati</taxon>
        <taxon>Bacteroidota</taxon>
        <taxon>Flavobacteriia</taxon>
        <taxon>Flavobacteriales</taxon>
        <taxon>Flavobacteriaceae</taxon>
        <taxon>Zunongwangia</taxon>
    </lineage>
</organism>
<evidence type="ECO:0000256" key="1">
    <source>
        <dbReference type="SAM" id="SignalP"/>
    </source>
</evidence>
<feature type="signal peptide" evidence="1">
    <location>
        <begin position="1"/>
        <end position="21"/>
    </location>
</feature>
<gene>
    <name evidence="3" type="ORF">DGQ38_01165</name>
</gene>